<dbReference type="PANTHER" id="PTHR24373">
    <property type="entry name" value="SLIT RELATED LEUCINE-RICH REPEAT NEURONAL PROTEIN"/>
    <property type="match status" value="1"/>
</dbReference>
<evidence type="ECO:0008006" key="5">
    <source>
        <dbReference type="Google" id="ProtNLM"/>
    </source>
</evidence>
<dbReference type="InterPro" id="IPR032675">
    <property type="entry name" value="LRR_dom_sf"/>
</dbReference>
<dbReference type="Gene3D" id="3.80.10.10">
    <property type="entry name" value="Ribonuclease Inhibitor"/>
    <property type="match status" value="2"/>
</dbReference>
<dbReference type="SUPFAM" id="SSF52058">
    <property type="entry name" value="L domain-like"/>
    <property type="match status" value="1"/>
</dbReference>
<protein>
    <recommendedName>
        <fullName evidence="5">LRRNT domain-containing protein</fullName>
    </recommendedName>
</protein>
<accession>A0A1B6KTF5</accession>
<dbReference type="InterPro" id="IPR003591">
    <property type="entry name" value="Leu-rich_rpt_typical-subtyp"/>
</dbReference>
<proteinExistence type="predicted"/>
<dbReference type="PROSITE" id="PS51450">
    <property type="entry name" value="LRR"/>
    <property type="match status" value="1"/>
</dbReference>
<gene>
    <name evidence="4" type="ORF">g.54132</name>
</gene>
<dbReference type="InterPro" id="IPR001611">
    <property type="entry name" value="Leu-rich_rpt"/>
</dbReference>
<evidence type="ECO:0000313" key="4">
    <source>
        <dbReference type="EMBL" id="JAT14720.1"/>
    </source>
</evidence>
<evidence type="ECO:0000256" key="3">
    <source>
        <dbReference type="ARBA" id="ARBA00022737"/>
    </source>
</evidence>
<dbReference type="SMART" id="SM00369">
    <property type="entry name" value="LRR_TYP"/>
    <property type="match status" value="2"/>
</dbReference>
<dbReference type="AlphaFoldDB" id="A0A1B6KTF5"/>
<name>A0A1B6KTF5_9HEMI</name>
<reference evidence="4" key="1">
    <citation type="submission" date="2015-11" db="EMBL/GenBank/DDBJ databases">
        <title>De novo transcriptome assembly of four potential Pierce s Disease insect vectors from Arizona vineyards.</title>
        <authorList>
            <person name="Tassone E.E."/>
        </authorList>
    </citation>
    <scope>NUCLEOTIDE SEQUENCE</scope>
</reference>
<feature type="non-terminal residue" evidence="4">
    <location>
        <position position="1"/>
    </location>
</feature>
<organism evidence="4">
    <name type="scientific">Graphocephala atropunctata</name>
    <dbReference type="NCBI Taxonomy" id="36148"/>
    <lineage>
        <taxon>Eukaryota</taxon>
        <taxon>Metazoa</taxon>
        <taxon>Ecdysozoa</taxon>
        <taxon>Arthropoda</taxon>
        <taxon>Hexapoda</taxon>
        <taxon>Insecta</taxon>
        <taxon>Pterygota</taxon>
        <taxon>Neoptera</taxon>
        <taxon>Paraneoptera</taxon>
        <taxon>Hemiptera</taxon>
        <taxon>Auchenorrhyncha</taxon>
        <taxon>Membracoidea</taxon>
        <taxon>Cicadellidae</taxon>
        <taxon>Cicadellinae</taxon>
        <taxon>Cicadellini</taxon>
        <taxon>Graphocephala</taxon>
    </lineage>
</organism>
<feature type="non-terminal residue" evidence="4">
    <location>
        <position position="153"/>
    </location>
</feature>
<sequence>DLSNNEIVVLHKDIFQQGLPIRILNLKNCSLAKVDKGTFRGMTNLNELNLDHNMLDGDSLSVLDIPGLRRLRLGNNNLTIINNITFKRLPSLQLLTLENNGIKNIPSDAFVYNQRIYFLSLSRNWIKSFPKVTLTVLTNLRELRLSQNEFAHI</sequence>
<evidence type="ECO:0000256" key="1">
    <source>
        <dbReference type="ARBA" id="ARBA00022614"/>
    </source>
</evidence>
<dbReference type="EMBL" id="GEBQ01025257">
    <property type="protein sequence ID" value="JAT14720.1"/>
    <property type="molecule type" value="Transcribed_RNA"/>
</dbReference>
<keyword evidence="3" id="KW-0677">Repeat</keyword>
<dbReference type="PANTHER" id="PTHR24373:SF275">
    <property type="entry name" value="TIR DOMAIN-CONTAINING PROTEIN"/>
    <property type="match status" value="1"/>
</dbReference>
<dbReference type="InterPro" id="IPR050328">
    <property type="entry name" value="Dev_Immune_Receptor"/>
</dbReference>
<dbReference type="Pfam" id="PF13855">
    <property type="entry name" value="LRR_8"/>
    <property type="match status" value="2"/>
</dbReference>
<keyword evidence="1" id="KW-0433">Leucine-rich repeat</keyword>
<evidence type="ECO:0000256" key="2">
    <source>
        <dbReference type="ARBA" id="ARBA00022729"/>
    </source>
</evidence>
<keyword evidence="2" id="KW-0732">Signal</keyword>